<keyword evidence="6" id="KW-0325">Glycoprotein</keyword>
<evidence type="ECO:0000256" key="8">
    <source>
        <dbReference type="SAM" id="Phobius"/>
    </source>
</evidence>
<dbReference type="GO" id="GO:0051119">
    <property type="term" value="F:sugar transmembrane transporter activity"/>
    <property type="evidence" value="ECO:0007669"/>
    <property type="project" value="InterPro"/>
</dbReference>
<dbReference type="CDD" id="cd17358">
    <property type="entry name" value="MFS_GLUT6_8_Class3_like"/>
    <property type="match status" value="1"/>
</dbReference>
<dbReference type="GO" id="GO:0005886">
    <property type="term" value="C:plasma membrane"/>
    <property type="evidence" value="ECO:0007669"/>
    <property type="project" value="UniProtKB-SubCell"/>
</dbReference>
<name>A0A8K0CCJ6_IGNLU</name>
<dbReference type="Gene3D" id="1.20.1250.20">
    <property type="entry name" value="MFS general substrate transporter like domains"/>
    <property type="match status" value="1"/>
</dbReference>
<feature type="transmembrane region" description="Helical" evidence="8">
    <location>
        <begin position="359"/>
        <end position="377"/>
    </location>
</feature>
<dbReference type="InterPro" id="IPR005829">
    <property type="entry name" value="Sugar_transporter_CS"/>
</dbReference>
<dbReference type="OrthoDB" id="6133115at2759"/>
<comment type="caution">
    <text evidence="10">The sequence shown here is derived from an EMBL/GenBank/DDBJ whole genome shotgun (WGS) entry which is preliminary data.</text>
</comment>
<feature type="transmembrane region" description="Helical" evidence="8">
    <location>
        <begin position="289"/>
        <end position="311"/>
    </location>
</feature>
<feature type="transmembrane region" description="Helical" evidence="8">
    <location>
        <begin position="143"/>
        <end position="160"/>
    </location>
</feature>
<dbReference type="SUPFAM" id="SSF103473">
    <property type="entry name" value="MFS general substrate transporter"/>
    <property type="match status" value="1"/>
</dbReference>
<dbReference type="Pfam" id="PF00083">
    <property type="entry name" value="Sugar_tr"/>
    <property type="match status" value="1"/>
</dbReference>
<comment type="similarity">
    <text evidence="7">Belongs to the major facilitator superfamily. Sugar transporter (TC 2.A.1.1) family. Trehalose transporter subfamily.</text>
</comment>
<dbReference type="PRINTS" id="PR00171">
    <property type="entry name" value="SUGRTRNSPORT"/>
</dbReference>
<reference evidence="10" key="1">
    <citation type="submission" date="2019-08" db="EMBL/GenBank/DDBJ databases">
        <title>The genome of the North American firefly Photinus pyralis.</title>
        <authorList>
            <consortium name="Photinus pyralis genome working group"/>
            <person name="Fallon T.R."/>
            <person name="Sander Lower S.E."/>
            <person name="Weng J.-K."/>
        </authorList>
    </citation>
    <scope>NUCLEOTIDE SEQUENCE</scope>
    <source>
        <strain evidence="10">TRF0915ILg1</strain>
        <tissue evidence="10">Whole body</tissue>
    </source>
</reference>
<evidence type="ECO:0000256" key="2">
    <source>
        <dbReference type="ARBA" id="ARBA00022475"/>
    </source>
</evidence>
<feature type="transmembrane region" description="Helical" evidence="8">
    <location>
        <begin position="29"/>
        <end position="49"/>
    </location>
</feature>
<feature type="transmembrane region" description="Helical" evidence="8">
    <location>
        <begin position="115"/>
        <end position="137"/>
    </location>
</feature>
<feature type="domain" description="Major facilitator superfamily (MFS) profile" evidence="9">
    <location>
        <begin position="1"/>
        <end position="415"/>
    </location>
</feature>
<dbReference type="InterPro" id="IPR005828">
    <property type="entry name" value="MFS_sugar_transport-like"/>
</dbReference>
<evidence type="ECO:0000256" key="7">
    <source>
        <dbReference type="ARBA" id="ARBA00024348"/>
    </source>
</evidence>
<dbReference type="EMBL" id="VTPC01090045">
    <property type="protein sequence ID" value="KAF2884945.1"/>
    <property type="molecule type" value="Genomic_DNA"/>
</dbReference>
<comment type="subcellular location">
    <subcellularLocation>
        <location evidence="1">Cell membrane</location>
        <topology evidence="1">Multi-pass membrane protein</topology>
    </subcellularLocation>
</comment>
<protein>
    <recommendedName>
        <fullName evidence="9">Major facilitator superfamily (MFS) profile domain-containing protein</fullName>
    </recommendedName>
</protein>
<keyword evidence="2" id="KW-1003">Cell membrane</keyword>
<dbReference type="FunFam" id="1.20.1250.20:FF:000055">
    <property type="entry name" value="Facilitated trehalose transporter Tret1-2 homolog"/>
    <property type="match status" value="1"/>
</dbReference>
<dbReference type="InterPro" id="IPR020846">
    <property type="entry name" value="MFS_dom"/>
</dbReference>
<dbReference type="PROSITE" id="PS00216">
    <property type="entry name" value="SUGAR_TRANSPORT_1"/>
    <property type="match status" value="1"/>
</dbReference>
<evidence type="ECO:0000256" key="1">
    <source>
        <dbReference type="ARBA" id="ARBA00004651"/>
    </source>
</evidence>
<feature type="transmembrane region" description="Helical" evidence="8">
    <location>
        <begin position="80"/>
        <end position="103"/>
    </location>
</feature>
<evidence type="ECO:0000313" key="11">
    <source>
        <dbReference type="Proteomes" id="UP000801492"/>
    </source>
</evidence>
<evidence type="ECO:0000256" key="6">
    <source>
        <dbReference type="ARBA" id="ARBA00023180"/>
    </source>
</evidence>
<evidence type="ECO:0000256" key="4">
    <source>
        <dbReference type="ARBA" id="ARBA00022989"/>
    </source>
</evidence>
<dbReference type="InterPro" id="IPR044775">
    <property type="entry name" value="MFS_ERD6/Tret1-like"/>
</dbReference>
<organism evidence="10 11">
    <name type="scientific">Ignelater luminosus</name>
    <name type="common">Cucubano</name>
    <name type="synonym">Pyrophorus luminosus</name>
    <dbReference type="NCBI Taxonomy" id="2038154"/>
    <lineage>
        <taxon>Eukaryota</taxon>
        <taxon>Metazoa</taxon>
        <taxon>Ecdysozoa</taxon>
        <taxon>Arthropoda</taxon>
        <taxon>Hexapoda</taxon>
        <taxon>Insecta</taxon>
        <taxon>Pterygota</taxon>
        <taxon>Neoptera</taxon>
        <taxon>Endopterygota</taxon>
        <taxon>Coleoptera</taxon>
        <taxon>Polyphaga</taxon>
        <taxon>Elateriformia</taxon>
        <taxon>Elateroidea</taxon>
        <taxon>Elateridae</taxon>
        <taxon>Agrypninae</taxon>
        <taxon>Pyrophorini</taxon>
        <taxon>Ignelater</taxon>
    </lineage>
</organism>
<dbReference type="InterPro" id="IPR003663">
    <property type="entry name" value="Sugar/inositol_transpt"/>
</dbReference>
<keyword evidence="3 8" id="KW-0812">Transmembrane</keyword>
<evidence type="ECO:0000313" key="10">
    <source>
        <dbReference type="EMBL" id="KAF2884945.1"/>
    </source>
</evidence>
<evidence type="ECO:0000256" key="3">
    <source>
        <dbReference type="ARBA" id="ARBA00022692"/>
    </source>
</evidence>
<evidence type="ECO:0000259" key="9">
    <source>
        <dbReference type="PROSITE" id="PS50850"/>
    </source>
</evidence>
<feature type="transmembrane region" description="Helical" evidence="8">
    <location>
        <begin position="389"/>
        <end position="411"/>
    </location>
</feature>
<gene>
    <name evidence="10" type="ORF">ILUMI_21222</name>
</gene>
<dbReference type="InterPro" id="IPR036259">
    <property type="entry name" value="MFS_trans_sf"/>
</dbReference>
<dbReference type="PROSITE" id="PS00217">
    <property type="entry name" value="SUGAR_TRANSPORT_2"/>
    <property type="match status" value="1"/>
</dbReference>
<dbReference type="PANTHER" id="PTHR48021">
    <property type="match status" value="1"/>
</dbReference>
<feature type="transmembrane region" description="Helical" evidence="8">
    <location>
        <begin position="56"/>
        <end position="74"/>
    </location>
</feature>
<evidence type="ECO:0000256" key="5">
    <source>
        <dbReference type="ARBA" id="ARBA00023136"/>
    </source>
</evidence>
<keyword evidence="5 8" id="KW-0472">Membrane</keyword>
<dbReference type="PROSITE" id="PS50850">
    <property type="entry name" value="MFS"/>
    <property type="match status" value="1"/>
</dbReference>
<feature type="transmembrane region" description="Helical" evidence="8">
    <location>
        <begin position="227"/>
        <end position="245"/>
    </location>
</feature>
<proteinExistence type="inferred from homology"/>
<keyword evidence="4 8" id="KW-1133">Transmembrane helix</keyword>
<feature type="transmembrane region" description="Helical" evidence="8">
    <location>
        <begin position="323"/>
        <end position="347"/>
    </location>
</feature>
<dbReference type="InterPro" id="IPR050549">
    <property type="entry name" value="MFS_Trehalose_Transporter"/>
</dbReference>
<keyword evidence="11" id="KW-1185">Reference proteome</keyword>
<dbReference type="PANTHER" id="PTHR48021:SF46">
    <property type="entry name" value="MAJOR FACILITATOR SUPERFAMILY (MFS) PROFILE DOMAIN-CONTAINING PROTEIN"/>
    <property type="match status" value="1"/>
</dbReference>
<accession>A0A8K0CCJ6</accession>
<dbReference type="AlphaFoldDB" id="A0A8K0CCJ6"/>
<feature type="transmembrane region" description="Helical" evidence="8">
    <location>
        <begin position="265"/>
        <end position="282"/>
    </location>
</feature>
<sequence length="453" mass="49755">MHFGWPSPSLPQLLDKNSTIPITSEEGSWIAVMPLLGNLCGSILGALILDLIGRKTVILLSCIPYLIAWIVIAYTRSVAIIISARFLAGISDGLTFCALPMYFGEIADSKVRGALGSSVVVTWIFGTLLINIIGSYLTIKTTALVSSVVPVLGLLTFVWMPESPYYLIMKGNSEQARKNLQTLKCTDNVGLDLERISKAIKEQYENTGRYLDLFTVKSNRKALGIALLLRAAQQLSGTSAITFYAQIIFQEAGNSSKISASEASIIYFTVQFVLCVCCSTIVDRAGRRPLLIVSIVGAGFALFAEGSYFYALNKFGMNLDNFTWIPLTALVCYVISFSLGMLTIPAMMLGEIFPINVKAFALGLIDIYFSIIVTIVSKCFQITKDSFGLHVSFYGFFMVCVIGLVFIMLFVPETKGKTLEEIQDELRGYSVKDSSEDNIKLSEKLKMIPELNS</sequence>
<dbReference type="Proteomes" id="UP000801492">
    <property type="component" value="Unassembled WGS sequence"/>
</dbReference>